<feature type="transmembrane region" description="Helical" evidence="16">
    <location>
        <begin position="97"/>
        <end position="117"/>
    </location>
</feature>
<dbReference type="STRING" id="246437.L9KRJ3"/>
<evidence type="ECO:0000256" key="5">
    <source>
        <dbReference type="ARBA" id="ARBA00022606"/>
    </source>
</evidence>
<keyword evidence="11" id="KW-0325">Glycoprotein</keyword>
<feature type="transmembrane region" description="Helical" evidence="16">
    <location>
        <begin position="15"/>
        <end position="39"/>
    </location>
</feature>
<reference evidence="18" key="1">
    <citation type="submission" date="2012-07" db="EMBL/GenBank/DDBJ databases">
        <title>Genome of the Chinese tree shrew, a rising model animal genetically related to primates.</title>
        <authorList>
            <person name="Zhang G."/>
            <person name="Fan Y."/>
            <person name="Yao Y."/>
            <person name="Huang Z."/>
        </authorList>
    </citation>
    <scope>NUCLEOTIDE SEQUENCE [LARGE SCALE GENOMIC DNA]</scope>
</reference>
<comment type="subcellular location">
    <subcellularLocation>
        <location evidence="1">Cell membrane</location>
        <topology evidence="1">Multi-pass membrane protein</topology>
    </subcellularLocation>
</comment>
<accession>L9KRJ3</accession>
<evidence type="ECO:0000256" key="9">
    <source>
        <dbReference type="ARBA" id="ARBA00023136"/>
    </source>
</evidence>
<evidence type="ECO:0000256" key="13">
    <source>
        <dbReference type="ARBA" id="ARBA00038817"/>
    </source>
</evidence>
<evidence type="ECO:0000256" key="3">
    <source>
        <dbReference type="ARBA" id="ARBA00022475"/>
    </source>
</evidence>
<proteinExistence type="inferred from homology"/>
<keyword evidence="10 17" id="KW-0675">Receptor</keyword>
<dbReference type="SUPFAM" id="SSF81321">
    <property type="entry name" value="Family A G protein-coupled receptor-like"/>
    <property type="match status" value="1"/>
</dbReference>
<dbReference type="PANTHER" id="PTHR11394:SF68">
    <property type="entry name" value="TASTE RECEPTOR TYPE 2 MEMBER 16"/>
    <property type="match status" value="1"/>
</dbReference>
<reference evidence="18" key="2">
    <citation type="journal article" date="2013" name="Nat. Commun.">
        <title>Genome of the Chinese tree shrew.</title>
        <authorList>
            <person name="Fan Y."/>
            <person name="Huang Z.Y."/>
            <person name="Cao C.C."/>
            <person name="Chen C.S."/>
            <person name="Chen Y.X."/>
            <person name="Fan D.D."/>
            <person name="He J."/>
            <person name="Hou H.L."/>
            <person name="Hu L."/>
            <person name="Hu X.T."/>
            <person name="Jiang X.T."/>
            <person name="Lai R."/>
            <person name="Lang Y.S."/>
            <person name="Liang B."/>
            <person name="Liao S.G."/>
            <person name="Mu D."/>
            <person name="Ma Y.Y."/>
            <person name="Niu Y.Y."/>
            <person name="Sun X.Q."/>
            <person name="Xia J.Q."/>
            <person name="Xiao J."/>
            <person name="Xiong Z.Q."/>
            <person name="Xu L."/>
            <person name="Yang L."/>
            <person name="Zhang Y."/>
            <person name="Zhao W."/>
            <person name="Zhao X.D."/>
            <person name="Zheng Y.T."/>
            <person name="Zhou J.M."/>
            <person name="Zhu Y.B."/>
            <person name="Zhang G.J."/>
            <person name="Wang J."/>
            <person name="Yao Y.G."/>
        </authorList>
    </citation>
    <scope>NUCLEOTIDE SEQUENCE [LARGE SCALE GENOMIC DNA]</scope>
</reference>
<keyword evidence="7 16" id="KW-1133">Transmembrane helix</keyword>
<keyword evidence="3" id="KW-1003">Cell membrane</keyword>
<evidence type="ECO:0000256" key="16">
    <source>
        <dbReference type="SAM" id="Phobius"/>
    </source>
</evidence>
<evidence type="ECO:0000256" key="7">
    <source>
        <dbReference type="ARBA" id="ARBA00022989"/>
    </source>
</evidence>
<comment type="similarity">
    <text evidence="2 15">Belongs to the G-protein coupled receptor T2R family.</text>
</comment>
<keyword evidence="12" id="KW-0807">Transducer</keyword>
<dbReference type="eggNOG" id="ENOG502S2SI">
    <property type="taxonomic scope" value="Eukaryota"/>
</dbReference>
<evidence type="ECO:0000313" key="18">
    <source>
        <dbReference type="Proteomes" id="UP000011518"/>
    </source>
</evidence>
<evidence type="ECO:0000256" key="8">
    <source>
        <dbReference type="ARBA" id="ARBA00023040"/>
    </source>
</evidence>
<evidence type="ECO:0000256" key="12">
    <source>
        <dbReference type="ARBA" id="ARBA00023224"/>
    </source>
</evidence>
<gene>
    <name evidence="17" type="ORF">TREES_T100013964</name>
</gene>
<dbReference type="Proteomes" id="UP000011518">
    <property type="component" value="Unassembled WGS sequence"/>
</dbReference>
<dbReference type="GO" id="GO:0005886">
    <property type="term" value="C:plasma membrane"/>
    <property type="evidence" value="ECO:0007669"/>
    <property type="project" value="UniProtKB-SubCell"/>
</dbReference>
<keyword evidence="6 16" id="KW-0812">Transmembrane</keyword>
<dbReference type="EMBL" id="KB320684">
    <property type="protein sequence ID" value="ELW65545.1"/>
    <property type="molecule type" value="Genomic_DNA"/>
</dbReference>
<keyword evidence="9 16" id="KW-0472">Membrane</keyword>
<dbReference type="InterPro" id="IPR007960">
    <property type="entry name" value="TAS2R"/>
</dbReference>
<dbReference type="InParanoid" id="L9KRJ3"/>
<evidence type="ECO:0000256" key="15">
    <source>
        <dbReference type="RuleBase" id="RU004423"/>
    </source>
</evidence>
<evidence type="ECO:0000256" key="1">
    <source>
        <dbReference type="ARBA" id="ARBA00004651"/>
    </source>
</evidence>
<evidence type="ECO:0000256" key="4">
    <source>
        <dbReference type="ARBA" id="ARBA00022480"/>
    </source>
</evidence>
<feature type="transmembrane region" description="Helical" evidence="16">
    <location>
        <begin position="68"/>
        <end position="91"/>
    </location>
</feature>
<evidence type="ECO:0000256" key="11">
    <source>
        <dbReference type="ARBA" id="ARBA00023180"/>
    </source>
</evidence>
<evidence type="ECO:0000256" key="2">
    <source>
        <dbReference type="ARBA" id="ARBA00007376"/>
    </source>
</evidence>
<keyword evidence="4" id="KW-0919">Taste</keyword>
<dbReference type="Pfam" id="PF05296">
    <property type="entry name" value="TAS2R"/>
    <property type="match status" value="1"/>
</dbReference>
<evidence type="ECO:0000256" key="6">
    <source>
        <dbReference type="ARBA" id="ARBA00022692"/>
    </source>
</evidence>
<keyword evidence="18" id="KW-1185">Reference proteome</keyword>
<name>L9KRJ3_TUPCH</name>
<dbReference type="GO" id="GO:0033038">
    <property type="term" value="F:bitter taste receptor activity"/>
    <property type="evidence" value="ECO:0007669"/>
    <property type="project" value="InterPro"/>
</dbReference>
<evidence type="ECO:0000313" key="17">
    <source>
        <dbReference type="EMBL" id="ELW65545.1"/>
    </source>
</evidence>
<evidence type="ECO:0000256" key="14">
    <source>
        <dbReference type="ARBA" id="ARBA00039831"/>
    </source>
</evidence>
<dbReference type="Gene3D" id="1.20.1070.10">
    <property type="entry name" value="Rhodopsin 7-helix transmembrane proteins"/>
    <property type="match status" value="1"/>
</dbReference>
<dbReference type="GO" id="GO:0004930">
    <property type="term" value="F:G protein-coupled receptor activity"/>
    <property type="evidence" value="ECO:0007669"/>
    <property type="project" value="UniProtKB-KW"/>
</dbReference>
<protein>
    <recommendedName>
        <fullName evidence="14">Taste receptor type 2 member 16</fullName>
    </recommendedName>
</protein>
<dbReference type="AlphaFoldDB" id="L9KRJ3"/>
<evidence type="ECO:0000256" key="10">
    <source>
        <dbReference type="ARBA" id="ARBA00023170"/>
    </source>
</evidence>
<organism evidence="17 18">
    <name type="scientific">Tupaia chinensis</name>
    <name type="common">Chinese tree shrew</name>
    <name type="synonym">Tupaia belangeri chinensis</name>
    <dbReference type="NCBI Taxonomy" id="246437"/>
    <lineage>
        <taxon>Eukaryota</taxon>
        <taxon>Metazoa</taxon>
        <taxon>Chordata</taxon>
        <taxon>Craniata</taxon>
        <taxon>Vertebrata</taxon>
        <taxon>Euteleostomi</taxon>
        <taxon>Mammalia</taxon>
        <taxon>Eutheria</taxon>
        <taxon>Euarchontoglires</taxon>
        <taxon>Scandentia</taxon>
        <taxon>Tupaiidae</taxon>
        <taxon>Tupaia</taxon>
    </lineage>
</organism>
<keyword evidence="5" id="KW-0716">Sensory transduction</keyword>
<dbReference type="PANTHER" id="PTHR11394">
    <property type="entry name" value="TASTE RECEPTOR TYPE 2"/>
    <property type="match status" value="1"/>
</dbReference>
<sequence length="136" mass="16010">MIERLKVFPWNFFKFHQLVVLFIPFILFLASIVSLMTSLKQHSEQMRHYNAGHCNSNMRAHSTALKSLIIFVIFFTSYFLSVVIALSFSLFDKRPWFWIWEDVIYALVSIRSTLLMLSSPTVRKNLKVKCKVLETT</sequence>
<keyword evidence="8" id="KW-0297">G-protein coupled receptor</keyword>
<comment type="subunit">
    <text evidence="13">Interacts with RTP3 and RTP4.</text>
</comment>